<proteinExistence type="predicted"/>
<evidence type="ECO:0000313" key="2">
    <source>
        <dbReference type="Proteomes" id="UP001271792"/>
    </source>
</evidence>
<evidence type="ECO:0008006" key="3">
    <source>
        <dbReference type="Google" id="ProtNLM"/>
    </source>
</evidence>
<dbReference type="EMBL" id="JAXAVV010000003">
    <property type="protein sequence ID" value="MDX8049323.1"/>
    <property type="molecule type" value="Genomic_DNA"/>
</dbReference>
<protein>
    <recommendedName>
        <fullName evidence="3">Immunity protein 53</fullName>
    </recommendedName>
</protein>
<reference evidence="1 2" key="2">
    <citation type="submission" date="2023-11" db="EMBL/GenBank/DDBJ databases">
        <authorList>
            <person name="Lara A.C."/>
            <person name="Chronakova A."/>
        </authorList>
    </citation>
    <scope>NUCLEOTIDE SEQUENCE [LARGE SCALE GENOMIC DNA]</scope>
    <source>
        <strain evidence="1 2">BCCO 10_0798</strain>
    </source>
</reference>
<reference evidence="1 2" key="1">
    <citation type="submission" date="2023-11" db="EMBL/GenBank/DDBJ databases">
        <title>Lentzea sokolovensis, sp. nov., Lentzea kristufkii, sp. nov., and Lentzea miocenensis, sp. nov., rare actinobacteria from Sokolov Coal Basin, Miocene lacustrine sediment, Czech Republic.</title>
        <authorList>
            <person name="Lara A."/>
            <person name="Kotroba L."/>
            <person name="Nouioui I."/>
            <person name="Neumann-Schaal M."/>
            <person name="Mast Y."/>
            <person name="Chronakova A."/>
        </authorList>
    </citation>
    <scope>NUCLEOTIDE SEQUENCE [LARGE SCALE GENOMIC DNA]</scope>
    <source>
        <strain evidence="1 2">BCCO 10_0798</strain>
    </source>
</reference>
<gene>
    <name evidence="1" type="ORF">SK571_08020</name>
</gene>
<name>A0ABU4TM09_9PSEU</name>
<keyword evidence="2" id="KW-1185">Reference proteome</keyword>
<comment type="caution">
    <text evidence="1">The sequence shown here is derived from an EMBL/GenBank/DDBJ whole genome shotgun (WGS) entry which is preliminary data.</text>
</comment>
<organism evidence="1 2">
    <name type="scientific">Lentzea kristufekii</name>
    <dbReference type="NCBI Taxonomy" id="3095430"/>
    <lineage>
        <taxon>Bacteria</taxon>
        <taxon>Bacillati</taxon>
        <taxon>Actinomycetota</taxon>
        <taxon>Actinomycetes</taxon>
        <taxon>Pseudonocardiales</taxon>
        <taxon>Pseudonocardiaceae</taxon>
        <taxon>Lentzea</taxon>
    </lineage>
</organism>
<dbReference type="Proteomes" id="UP001271792">
    <property type="component" value="Unassembled WGS sequence"/>
</dbReference>
<sequence>MTKPDGWEWLNELPDEWRPPQELEVPTSDPGANLAIRLLSDERLGHDVRVLLGQWIAERSLLTLWFMGDSGGAWVNLRREAELAILDSNHQHAVYDAWISRSGLAEALQGAVRALATARGAEPQ</sequence>
<evidence type="ECO:0000313" key="1">
    <source>
        <dbReference type="EMBL" id="MDX8049323.1"/>
    </source>
</evidence>
<accession>A0ABU4TM09</accession>
<dbReference type="RefSeq" id="WP_319983384.1">
    <property type="nucleotide sequence ID" value="NZ_JAXAVV010000003.1"/>
</dbReference>